<evidence type="ECO:0000313" key="8">
    <source>
        <dbReference type="Proteomes" id="UP000318380"/>
    </source>
</evidence>
<dbReference type="PANTHER" id="PTHR11727">
    <property type="entry name" value="DIMETHYLADENOSINE TRANSFERASE"/>
    <property type="match status" value="1"/>
</dbReference>
<dbReference type="PANTHER" id="PTHR11727:SF7">
    <property type="entry name" value="DIMETHYLADENOSINE TRANSFERASE-RELATED"/>
    <property type="match status" value="1"/>
</dbReference>
<dbReference type="AlphaFoldDB" id="A0A561BKG2"/>
<reference evidence="7 8" key="1">
    <citation type="submission" date="2019-06" db="EMBL/GenBank/DDBJ databases">
        <title>Sequencing the genomes of 1000 actinobacteria strains.</title>
        <authorList>
            <person name="Klenk H.-P."/>
        </authorList>
    </citation>
    <scope>NUCLEOTIDE SEQUENCE [LARGE SCALE GENOMIC DNA]</scope>
    <source>
        <strain evidence="7 8">DSM 24683</strain>
    </source>
</reference>
<dbReference type="InterPro" id="IPR029063">
    <property type="entry name" value="SAM-dependent_MTases_sf"/>
</dbReference>
<evidence type="ECO:0000256" key="4">
    <source>
        <dbReference type="ARBA" id="ARBA00022884"/>
    </source>
</evidence>
<feature type="binding site" evidence="5">
    <location>
        <position position="14"/>
    </location>
    <ligand>
        <name>S-adenosyl-L-methionine</name>
        <dbReference type="ChEBI" id="CHEBI:59789"/>
    </ligand>
</feature>
<keyword evidence="8" id="KW-1185">Reference proteome</keyword>
<feature type="binding site" evidence="5">
    <location>
        <position position="16"/>
    </location>
    <ligand>
        <name>S-adenosyl-L-methionine</name>
        <dbReference type="ChEBI" id="CHEBI:59789"/>
    </ligand>
</feature>
<gene>
    <name evidence="7" type="ORF">FB561_0421</name>
</gene>
<dbReference type="GO" id="GO:0000179">
    <property type="term" value="F:rRNA (adenine-N6,N6-)-dimethyltransferase activity"/>
    <property type="evidence" value="ECO:0007669"/>
    <property type="project" value="UniProtKB-UniRule"/>
</dbReference>
<keyword evidence="2 5" id="KW-0808">Transferase</keyword>
<dbReference type="GO" id="GO:0003723">
    <property type="term" value="F:RNA binding"/>
    <property type="evidence" value="ECO:0007669"/>
    <property type="project" value="UniProtKB-UniRule"/>
</dbReference>
<sequence length="188" mass="20409">MPGSGQARGAWGWHPLDSRWAQRVVDAAGVVPGELVLDIGAGNGALTAPLVRAGAQVVAVELHPGRADRLRRRFSDAPVTVVRVDAADLRLPARPFRVISSPPYGISTPLLKRLLSPGSRLVTADLVLQRQVVNRWVDGRAPGAARWSRYYDTSLGIRLPRKAFTPPPQVDSAVLRIERIRKGPAAQR</sequence>
<protein>
    <submittedName>
        <fullName evidence="7">23S rRNA (Adenine-N6)-dimethyltransferase</fullName>
    </submittedName>
</protein>
<evidence type="ECO:0000313" key="7">
    <source>
        <dbReference type="EMBL" id="TWD79364.1"/>
    </source>
</evidence>
<dbReference type="OrthoDB" id="3616874at2"/>
<organism evidence="7 8">
    <name type="scientific">Kribbella amoyensis</name>
    <dbReference type="NCBI Taxonomy" id="996641"/>
    <lineage>
        <taxon>Bacteria</taxon>
        <taxon>Bacillati</taxon>
        <taxon>Actinomycetota</taxon>
        <taxon>Actinomycetes</taxon>
        <taxon>Propionibacteriales</taxon>
        <taxon>Kribbellaceae</taxon>
        <taxon>Kribbella</taxon>
    </lineage>
</organism>
<feature type="binding site" evidence="5">
    <location>
        <position position="61"/>
    </location>
    <ligand>
        <name>S-adenosyl-L-methionine</name>
        <dbReference type="ChEBI" id="CHEBI:59789"/>
    </ligand>
</feature>
<dbReference type="SUPFAM" id="SSF53335">
    <property type="entry name" value="S-adenosyl-L-methionine-dependent methyltransferases"/>
    <property type="match status" value="1"/>
</dbReference>
<dbReference type="Pfam" id="PF00398">
    <property type="entry name" value="RrnaAD"/>
    <property type="match status" value="1"/>
</dbReference>
<dbReference type="Gene3D" id="3.40.50.150">
    <property type="entry name" value="Vaccinia Virus protein VP39"/>
    <property type="match status" value="1"/>
</dbReference>
<dbReference type="InterPro" id="IPR020598">
    <property type="entry name" value="rRNA_Ade_methylase_Trfase_N"/>
</dbReference>
<dbReference type="RefSeq" id="WP_145802437.1">
    <property type="nucleotide sequence ID" value="NZ_VIVK01000001.1"/>
</dbReference>
<evidence type="ECO:0000256" key="2">
    <source>
        <dbReference type="ARBA" id="ARBA00022679"/>
    </source>
</evidence>
<comment type="similarity">
    <text evidence="5">Belongs to the class I-like SAM-binding methyltransferase superfamily. rRNA adenine N(6)-methyltransferase family.</text>
</comment>
<feature type="domain" description="Ribosomal RNA adenine methylase transferase N-terminal" evidence="6">
    <location>
        <begin position="20"/>
        <end position="181"/>
    </location>
</feature>
<feature type="binding site" evidence="5">
    <location>
        <position position="85"/>
    </location>
    <ligand>
        <name>S-adenosyl-L-methionine</name>
        <dbReference type="ChEBI" id="CHEBI:59789"/>
    </ligand>
</feature>
<accession>A0A561BKG2</accession>
<keyword evidence="3 5" id="KW-0949">S-adenosyl-L-methionine</keyword>
<dbReference type="EMBL" id="VIVK01000001">
    <property type="protein sequence ID" value="TWD79364.1"/>
    <property type="molecule type" value="Genomic_DNA"/>
</dbReference>
<name>A0A561BKG2_9ACTN</name>
<dbReference type="Proteomes" id="UP000318380">
    <property type="component" value="Unassembled WGS sequence"/>
</dbReference>
<evidence type="ECO:0000256" key="1">
    <source>
        <dbReference type="ARBA" id="ARBA00022603"/>
    </source>
</evidence>
<keyword evidence="1 5" id="KW-0489">Methyltransferase</keyword>
<dbReference type="SMART" id="SM00650">
    <property type="entry name" value="rADc"/>
    <property type="match status" value="1"/>
</dbReference>
<evidence type="ECO:0000259" key="6">
    <source>
        <dbReference type="SMART" id="SM00650"/>
    </source>
</evidence>
<dbReference type="CDD" id="cd02440">
    <property type="entry name" value="AdoMet_MTases"/>
    <property type="match status" value="1"/>
</dbReference>
<evidence type="ECO:0000256" key="3">
    <source>
        <dbReference type="ARBA" id="ARBA00022691"/>
    </source>
</evidence>
<dbReference type="InterPro" id="IPR001737">
    <property type="entry name" value="KsgA/Erm"/>
</dbReference>
<keyword evidence="4 5" id="KW-0694">RNA-binding</keyword>
<feature type="binding site" evidence="5">
    <location>
        <position position="40"/>
    </location>
    <ligand>
        <name>S-adenosyl-L-methionine</name>
        <dbReference type="ChEBI" id="CHEBI:59789"/>
    </ligand>
</feature>
<dbReference type="PROSITE" id="PS51689">
    <property type="entry name" value="SAM_RNA_A_N6_MT"/>
    <property type="match status" value="1"/>
</dbReference>
<feature type="binding site" evidence="5">
    <location>
        <position position="101"/>
    </location>
    <ligand>
        <name>S-adenosyl-L-methionine</name>
        <dbReference type="ChEBI" id="CHEBI:59789"/>
    </ligand>
</feature>
<comment type="caution">
    <text evidence="7">The sequence shown here is derived from an EMBL/GenBank/DDBJ whole genome shotgun (WGS) entry which is preliminary data.</text>
</comment>
<evidence type="ECO:0000256" key="5">
    <source>
        <dbReference type="PROSITE-ProRule" id="PRU01026"/>
    </source>
</evidence>
<proteinExistence type="inferred from homology"/>